<organism evidence="1 2">
    <name type="scientific">Vibrio quintilis</name>
    <dbReference type="NCBI Taxonomy" id="1117707"/>
    <lineage>
        <taxon>Bacteria</taxon>
        <taxon>Pseudomonadati</taxon>
        <taxon>Pseudomonadota</taxon>
        <taxon>Gammaproteobacteria</taxon>
        <taxon>Vibrionales</taxon>
        <taxon>Vibrionaceae</taxon>
        <taxon>Vibrio</taxon>
    </lineage>
</organism>
<name>A0A1M7YVE1_9VIBR</name>
<sequence>MDTLTESTSIKEVNEMHFDVYHRRAKGIWALFGDHVYVTFADGSSFKCHGGDTDGTLLEGASGVEDLNLAKAMNEPMRIPIEVAGVTLFHITTNEAGILYGFNGGCHTMANRIIVKSGKTVSKAPGDVLSACVFGEYGIYLLPCIIPVVEYLMRWIYRFVPEETQKLLKPLLKSPTAFGHIFITGFRKEWKKRLEEHDIPVYPHLRGPFSEPLSGEDSLQNPDAYMMRQSEQALSESKSLIQQKLGADFDTETQDQLLSCLKELNEHVPEEKLLQSPSLAELQDHFVSDFNKKVKATLSKARHILNNDEDYEKLFNAKPEEDIIFLDQNKLNEVINGIKADLKEQFKDKH</sequence>
<dbReference type="RefSeq" id="WP_073582847.1">
    <property type="nucleotide sequence ID" value="NZ_AP024898.1"/>
</dbReference>
<dbReference type="EMBL" id="FRFG01000027">
    <property type="protein sequence ID" value="SHO56650.1"/>
    <property type="molecule type" value="Genomic_DNA"/>
</dbReference>
<proteinExistence type="predicted"/>
<dbReference type="AlphaFoldDB" id="A0A1M7YVE1"/>
<reference evidence="2" key="1">
    <citation type="submission" date="2016-12" db="EMBL/GenBank/DDBJ databases">
        <authorList>
            <person name="Rodrigo-Torres L."/>
            <person name="Arahal R.D."/>
            <person name="Lucena T."/>
        </authorList>
    </citation>
    <scope>NUCLEOTIDE SEQUENCE [LARGE SCALE GENOMIC DNA]</scope>
</reference>
<dbReference type="Proteomes" id="UP000184600">
    <property type="component" value="Unassembled WGS sequence"/>
</dbReference>
<dbReference type="STRING" id="1117707.VQ7734_02419"/>
<gene>
    <name evidence="1" type="ORF">VQ7734_02419</name>
</gene>
<accession>A0A1M7YVE1</accession>
<evidence type="ECO:0000313" key="1">
    <source>
        <dbReference type="EMBL" id="SHO56650.1"/>
    </source>
</evidence>
<dbReference type="OrthoDB" id="6064768at2"/>
<evidence type="ECO:0000313" key="2">
    <source>
        <dbReference type="Proteomes" id="UP000184600"/>
    </source>
</evidence>
<keyword evidence="2" id="KW-1185">Reference proteome</keyword>
<protein>
    <submittedName>
        <fullName evidence="1">Uncharacterized protein</fullName>
    </submittedName>
</protein>